<dbReference type="Pfam" id="PF13458">
    <property type="entry name" value="Peripla_BP_6"/>
    <property type="match status" value="1"/>
</dbReference>
<reference evidence="7" key="1">
    <citation type="submission" date="2016-11" db="EMBL/GenBank/DDBJ databases">
        <authorList>
            <person name="Varghese N."/>
            <person name="Submissions S."/>
        </authorList>
    </citation>
    <scope>NUCLEOTIDE SEQUENCE [LARGE SCALE GENOMIC DNA]</scope>
    <source>
        <strain evidence="7">DSM 29327</strain>
    </source>
</reference>
<evidence type="ECO:0000256" key="3">
    <source>
        <dbReference type="ARBA" id="ARBA00022970"/>
    </source>
</evidence>
<dbReference type="InterPro" id="IPR028082">
    <property type="entry name" value="Peripla_BP_I"/>
</dbReference>
<organism evidence="6 7">
    <name type="scientific">Roseovarius marisflavi</name>
    <dbReference type="NCBI Taxonomy" id="1054996"/>
    <lineage>
        <taxon>Bacteria</taxon>
        <taxon>Pseudomonadati</taxon>
        <taxon>Pseudomonadota</taxon>
        <taxon>Alphaproteobacteria</taxon>
        <taxon>Rhodobacterales</taxon>
        <taxon>Roseobacteraceae</taxon>
        <taxon>Roseovarius</taxon>
    </lineage>
</organism>
<feature type="signal peptide" evidence="4">
    <location>
        <begin position="1"/>
        <end position="32"/>
    </location>
</feature>
<protein>
    <submittedName>
        <fullName evidence="6">Amino acid/amide ABC transporter substrate-binding protein, HAAT family</fullName>
    </submittedName>
</protein>
<feature type="domain" description="Leucine-binding protein" evidence="5">
    <location>
        <begin position="45"/>
        <end position="374"/>
    </location>
</feature>
<evidence type="ECO:0000313" key="6">
    <source>
        <dbReference type="EMBL" id="SHL54856.1"/>
    </source>
</evidence>
<keyword evidence="7" id="KW-1185">Reference proteome</keyword>
<name>A0A1M7BJ05_9RHOB</name>
<keyword evidence="3" id="KW-0029">Amino-acid transport</keyword>
<dbReference type="Gene3D" id="3.40.50.2300">
    <property type="match status" value="2"/>
</dbReference>
<dbReference type="PANTHER" id="PTHR30483:SF6">
    <property type="entry name" value="PERIPLASMIC BINDING PROTEIN OF ABC TRANSPORTER FOR NATURAL AMINO ACIDS"/>
    <property type="match status" value="1"/>
</dbReference>
<proteinExistence type="inferred from homology"/>
<evidence type="ECO:0000256" key="2">
    <source>
        <dbReference type="ARBA" id="ARBA00022729"/>
    </source>
</evidence>
<dbReference type="InterPro" id="IPR051010">
    <property type="entry name" value="BCAA_transport"/>
</dbReference>
<dbReference type="RefSeq" id="WP_073199257.1">
    <property type="nucleotide sequence ID" value="NZ_FRBN01000018.1"/>
</dbReference>
<feature type="chain" id="PRO_5012613087" evidence="4">
    <location>
        <begin position="33"/>
        <end position="392"/>
    </location>
</feature>
<comment type="similarity">
    <text evidence="1">Belongs to the leucine-binding protein family.</text>
</comment>
<dbReference type="EMBL" id="FRBN01000018">
    <property type="protein sequence ID" value="SHL54856.1"/>
    <property type="molecule type" value="Genomic_DNA"/>
</dbReference>
<evidence type="ECO:0000259" key="5">
    <source>
        <dbReference type="Pfam" id="PF13458"/>
    </source>
</evidence>
<evidence type="ECO:0000256" key="1">
    <source>
        <dbReference type="ARBA" id="ARBA00010062"/>
    </source>
</evidence>
<dbReference type="STRING" id="1054996.SAMN05444414_11875"/>
<dbReference type="SUPFAM" id="SSF53822">
    <property type="entry name" value="Periplasmic binding protein-like I"/>
    <property type="match status" value="1"/>
</dbReference>
<keyword evidence="2 4" id="KW-0732">Signal</keyword>
<evidence type="ECO:0000313" key="7">
    <source>
        <dbReference type="Proteomes" id="UP000184191"/>
    </source>
</evidence>
<dbReference type="Proteomes" id="UP000184191">
    <property type="component" value="Unassembled WGS sequence"/>
</dbReference>
<evidence type="ECO:0000256" key="4">
    <source>
        <dbReference type="SAM" id="SignalP"/>
    </source>
</evidence>
<dbReference type="OrthoDB" id="7210494at2"/>
<dbReference type="AlphaFoldDB" id="A0A1M7BJ05"/>
<accession>A0A1M7BJ05</accession>
<dbReference type="InterPro" id="IPR028081">
    <property type="entry name" value="Leu-bd"/>
</dbReference>
<keyword evidence="3" id="KW-0813">Transport</keyword>
<dbReference type="PANTHER" id="PTHR30483">
    <property type="entry name" value="LEUCINE-SPECIFIC-BINDING PROTEIN"/>
    <property type="match status" value="1"/>
</dbReference>
<dbReference type="CDD" id="cd06339">
    <property type="entry name" value="PBP1_YraM_LppC_lipoprotein-like"/>
    <property type="match status" value="1"/>
</dbReference>
<gene>
    <name evidence="6" type="ORF">SAMN05444414_11875</name>
</gene>
<dbReference type="GO" id="GO:0006865">
    <property type="term" value="P:amino acid transport"/>
    <property type="evidence" value="ECO:0007669"/>
    <property type="project" value="UniProtKB-KW"/>
</dbReference>
<sequence length="392" mass="40529">MFAVLTVIRKPFTRLFVVFAALWLAACQPVSLSDTGGAPTKPGAPITVALLVPHGAASPQEQQLARDLESAARLAVSDLAGVKIDLRVYGTAGQPAQAQTAALNAVADGARIIVGPLHAESANAVAVAVANKNVNVLAFSNNPTIAGGNLFILGQTFQTTANRLASFATRQGKSRIMAVHSNNLAGQLGRAAIEQAVRDNGATLAGSIGYEFSQQGVVSAVPAIRTAAETNAADAIFMTANTAGALPLFSQMLPESGLGPDRLQYIGLARWDTPRQTLDLPGVQGGWFALPDPQRTAQFNNRFQAANGTAPHPIAGLAYDGIAAIGALAKSNQREALGRNALTQPAGFQGVNGVFRLRADGSNERGLAVATIRNKQVVILSPAPQSFGGAGF</sequence>